<feature type="compositionally biased region" description="Acidic residues" evidence="1">
    <location>
        <begin position="907"/>
        <end position="922"/>
    </location>
</feature>
<dbReference type="GO" id="GO:1990904">
    <property type="term" value="C:ribonucleoprotein complex"/>
    <property type="evidence" value="ECO:0000318"/>
    <property type="project" value="GO_Central"/>
</dbReference>
<feature type="region of interest" description="Disordered" evidence="1">
    <location>
        <begin position="936"/>
        <end position="972"/>
    </location>
</feature>
<name>H2XSD2_CIOIN</name>
<feature type="compositionally biased region" description="Low complexity" evidence="1">
    <location>
        <begin position="219"/>
        <end position="228"/>
    </location>
</feature>
<evidence type="ECO:0000313" key="3">
    <source>
        <dbReference type="Ensembl" id="ENSCINP00000032566.1"/>
    </source>
</evidence>
<evidence type="ECO:0000313" key="4">
    <source>
        <dbReference type="Proteomes" id="UP000008144"/>
    </source>
</evidence>
<dbReference type="SUPFAM" id="SSF55315">
    <property type="entry name" value="L30e-like"/>
    <property type="match status" value="1"/>
</dbReference>
<evidence type="ECO:0000256" key="1">
    <source>
        <dbReference type="SAM" id="MobiDB-lite"/>
    </source>
</evidence>
<dbReference type="Pfam" id="PF01248">
    <property type="entry name" value="Ribosomal_L7Ae"/>
    <property type="match status" value="1"/>
</dbReference>
<feature type="region of interest" description="Disordered" evidence="1">
    <location>
        <begin position="142"/>
        <end position="184"/>
    </location>
</feature>
<feature type="compositionally biased region" description="Basic and acidic residues" evidence="1">
    <location>
        <begin position="875"/>
        <end position="884"/>
    </location>
</feature>
<feature type="compositionally biased region" description="Acidic residues" evidence="1">
    <location>
        <begin position="848"/>
        <end position="860"/>
    </location>
</feature>
<feature type="region of interest" description="Disordered" evidence="1">
    <location>
        <begin position="839"/>
        <end position="923"/>
    </location>
</feature>
<reference evidence="3" key="3">
    <citation type="submission" date="2025-08" db="UniProtKB">
        <authorList>
            <consortium name="Ensembl"/>
        </authorList>
    </citation>
    <scope>IDENTIFICATION</scope>
</reference>
<dbReference type="PANTHER" id="PTHR13284">
    <property type="entry name" value="GH01354P"/>
    <property type="match status" value="1"/>
</dbReference>
<dbReference type="EMBL" id="EAAA01001621">
    <property type="status" value="NOT_ANNOTATED_CDS"/>
    <property type="molecule type" value="Genomic_DNA"/>
</dbReference>
<dbReference type="GeneTree" id="ENSGT00490000043356"/>
<dbReference type="GO" id="GO:0043021">
    <property type="term" value="F:ribonucleoprotein complex binding"/>
    <property type="evidence" value="ECO:0000318"/>
    <property type="project" value="GO_Central"/>
</dbReference>
<organism evidence="3 4">
    <name type="scientific">Ciona intestinalis</name>
    <name type="common">Transparent sea squirt</name>
    <name type="synonym">Ascidia intestinalis</name>
    <dbReference type="NCBI Taxonomy" id="7719"/>
    <lineage>
        <taxon>Eukaryota</taxon>
        <taxon>Metazoa</taxon>
        <taxon>Chordata</taxon>
        <taxon>Tunicata</taxon>
        <taxon>Ascidiacea</taxon>
        <taxon>Phlebobranchia</taxon>
        <taxon>Cionidae</taxon>
        <taxon>Ciona</taxon>
    </lineage>
</organism>
<dbReference type="GO" id="GO:0035368">
    <property type="term" value="F:selenocysteine insertion sequence binding"/>
    <property type="evidence" value="ECO:0007669"/>
    <property type="project" value="InterPro"/>
</dbReference>
<dbReference type="GO" id="GO:0001514">
    <property type="term" value="P:selenocysteine incorporation"/>
    <property type="evidence" value="ECO:0007669"/>
    <property type="project" value="UniProtKB-ARBA"/>
</dbReference>
<dbReference type="AlphaFoldDB" id="H2XSD2"/>
<feature type="compositionally biased region" description="Basic residues" evidence="1">
    <location>
        <begin position="246"/>
        <end position="255"/>
    </location>
</feature>
<dbReference type="InParanoid" id="H2XSD2"/>
<reference evidence="3" key="2">
    <citation type="journal article" date="2008" name="Genome Biol.">
        <title>Improved genome assembly and evidence-based global gene model set for the chordate Ciona intestinalis: new insight into intron and operon populations.</title>
        <authorList>
            <person name="Satou Y."/>
            <person name="Mineta K."/>
            <person name="Ogasawara M."/>
            <person name="Sasakura Y."/>
            <person name="Shoguchi E."/>
            <person name="Ueno K."/>
            <person name="Yamada L."/>
            <person name="Matsumoto J."/>
            <person name="Wasserscheid J."/>
            <person name="Dewar K."/>
            <person name="Wiley G.B."/>
            <person name="Macmil S.L."/>
            <person name="Roe B.A."/>
            <person name="Zeller R.W."/>
            <person name="Hastings K.E."/>
            <person name="Lemaire P."/>
            <person name="Lindquist E."/>
            <person name="Endo T."/>
            <person name="Hotta K."/>
            <person name="Inaba K."/>
        </authorList>
    </citation>
    <scope>NUCLEOTIDE SEQUENCE [LARGE SCALE GENOMIC DNA]</scope>
    <source>
        <strain evidence="3">wild type</strain>
    </source>
</reference>
<dbReference type="HOGENOM" id="CLU_009625_0_0_1"/>
<dbReference type="FunFam" id="3.30.1330.30:FF:000004">
    <property type="entry name" value="selenocysteine insertion sequence-binding protein 2"/>
    <property type="match status" value="1"/>
</dbReference>
<dbReference type="Gene3D" id="3.30.1330.30">
    <property type="match status" value="1"/>
</dbReference>
<keyword evidence="4" id="KW-1185">Reference proteome</keyword>
<dbReference type="OMA" id="CSERANQ"/>
<reference evidence="4" key="1">
    <citation type="journal article" date="2002" name="Science">
        <title>The draft genome of Ciona intestinalis: insights into chordate and vertebrate origins.</title>
        <authorList>
            <person name="Dehal P."/>
            <person name="Satou Y."/>
            <person name="Campbell R.K."/>
            <person name="Chapman J."/>
            <person name="Degnan B."/>
            <person name="De Tomaso A."/>
            <person name="Davidson B."/>
            <person name="Di Gregorio A."/>
            <person name="Gelpke M."/>
            <person name="Goodstein D.M."/>
            <person name="Harafuji N."/>
            <person name="Hastings K.E."/>
            <person name="Ho I."/>
            <person name="Hotta K."/>
            <person name="Huang W."/>
            <person name="Kawashima T."/>
            <person name="Lemaire P."/>
            <person name="Martinez D."/>
            <person name="Meinertzhagen I.A."/>
            <person name="Necula S."/>
            <person name="Nonaka M."/>
            <person name="Putnam N."/>
            <person name="Rash S."/>
            <person name="Saiga H."/>
            <person name="Satake M."/>
            <person name="Terry A."/>
            <person name="Yamada L."/>
            <person name="Wang H.G."/>
            <person name="Awazu S."/>
            <person name="Azumi K."/>
            <person name="Boore J."/>
            <person name="Branno M."/>
            <person name="Chin-Bow S."/>
            <person name="DeSantis R."/>
            <person name="Doyle S."/>
            <person name="Francino P."/>
            <person name="Keys D.N."/>
            <person name="Haga S."/>
            <person name="Hayashi H."/>
            <person name="Hino K."/>
            <person name="Imai K.S."/>
            <person name="Inaba K."/>
            <person name="Kano S."/>
            <person name="Kobayashi K."/>
            <person name="Kobayashi M."/>
            <person name="Lee B.I."/>
            <person name="Makabe K.W."/>
            <person name="Manohar C."/>
            <person name="Matassi G."/>
            <person name="Medina M."/>
            <person name="Mochizuki Y."/>
            <person name="Mount S."/>
            <person name="Morishita T."/>
            <person name="Miura S."/>
            <person name="Nakayama A."/>
            <person name="Nishizaka S."/>
            <person name="Nomoto H."/>
            <person name="Ohta F."/>
            <person name="Oishi K."/>
            <person name="Rigoutsos I."/>
            <person name="Sano M."/>
            <person name="Sasaki A."/>
            <person name="Sasakura Y."/>
            <person name="Shoguchi E."/>
            <person name="Shin-i T."/>
            <person name="Spagnuolo A."/>
            <person name="Stainier D."/>
            <person name="Suzuki M.M."/>
            <person name="Tassy O."/>
            <person name="Takatori N."/>
            <person name="Tokuoka M."/>
            <person name="Yagi K."/>
            <person name="Yoshizaki F."/>
            <person name="Wada S."/>
            <person name="Zhang C."/>
            <person name="Hyatt P.D."/>
            <person name="Larimer F."/>
            <person name="Detter C."/>
            <person name="Doggett N."/>
            <person name="Glavina T."/>
            <person name="Hawkins T."/>
            <person name="Richardson P."/>
            <person name="Lucas S."/>
            <person name="Kohara Y."/>
            <person name="Levine M."/>
            <person name="Satoh N."/>
            <person name="Rokhsar D.S."/>
        </authorList>
    </citation>
    <scope>NUCLEOTIDE SEQUENCE [LARGE SCALE GENOMIC DNA]</scope>
</reference>
<dbReference type="InterPro" id="IPR040051">
    <property type="entry name" value="SECISBP2"/>
</dbReference>
<protein>
    <recommendedName>
        <fullName evidence="2">Ribosomal protein eL8/eL30/eS12/Gadd45 domain-containing protein</fullName>
    </recommendedName>
</protein>
<reference evidence="3" key="4">
    <citation type="submission" date="2025-09" db="UniProtKB">
        <authorList>
            <consortium name="Ensembl"/>
        </authorList>
    </citation>
    <scope>IDENTIFICATION</scope>
</reference>
<dbReference type="STRING" id="7719.ENSCINP00000032566"/>
<feature type="region of interest" description="Disordered" evidence="1">
    <location>
        <begin position="199"/>
        <end position="263"/>
    </location>
</feature>
<dbReference type="GO" id="GO:0005739">
    <property type="term" value="C:mitochondrion"/>
    <property type="evidence" value="ECO:0000318"/>
    <property type="project" value="GO_Central"/>
</dbReference>
<dbReference type="InterPro" id="IPR004038">
    <property type="entry name" value="Ribosomal_eL8/eL30/eS12/Gad45"/>
</dbReference>
<proteinExistence type="predicted"/>
<evidence type="ECO:0000259" key="2">
    <source>
        <dbReference type="Pfam" id="PF01248"/>
    </source>
</evidence>
<dbReference type="Proteomes" id="UP000008144">
    <property type="component" value="Chromosome 3"/>
</dbReference>
<dbReference type="Ensembl" id="ENSCINT00000037003.1">
    <property type="protein sequence ID" value="ENSCINP00000032566.1"/>
    <property type="gene ID" value="ENSCING00000024077.1"/>
</dbReference>
<dbReference type="InterPro" id="IPR029064">
    <property type="entry name" value="Ribosomal_eL30-like_sf"/>
</dbReference>
<dbReference type="PANTHER" id="PTHR13284:SF4">
    <property type="entry name" value="C2H2-TYPE DOMAIN-CONTAINING PROTEIN"/>
    <property type="match status" value="1"/>
</dbReference>
<feature type="domain" description="Ribosomal protein eL8/eL30/eS12/Gadd45" evidence="2">
    <location>
        <begin position="660"/>
        <end position="751"/>
    </location>
</feature>
<feature type="region of interest" description="Disordered" evidence="1">
    <location>
        <begin position="405"/>
        <end position="426"/>
    </location>
</feature>
<dbReference type="GO" id="GO:0003730">
    <property type="term" value="F:mRNA 3'-UTR binding"/>
    <property type="evidence" value="ECO:0000318"/>
    <property type="project" value="GO_Central"/>
</dbReference>
<feature type="compositionally biased region" description="Low complexity" evidence="1">
    <location>
        <begin position="146"/>
        <end position="155"/>
    </location>
</feature>
<accession>H2XSD2</accession>
<sequence>MFSPGSDRTNLRAEVPPFVPRREWPEGSMEQHNGGPLPRYVTTCYPFVQDNQDRHPAQIGINMNQRMANQNMRNSYSSVNYLSNNPNPATQLTNANTQMGMVQQNFSAQLFSGNLADTAHITAVYGDSFQCQYPPNQTSMIVQKTSSLSRSSSRGSGKKILKRNVGTQKEVSRRSPVSPEMVDSCQQTDFPMSVACKSLTDHPSSLRRATKSRRRRETCSSQSGNCDSSSDHADADVDSDSGYYSPKHRLGHKRNGGTSTNGLWSRNEVGYNICPSNNNWNINQLALPPGYWPNNSTHPPQHRHQTRNPSLDFRHQGHFDKRKHDKRKTVDEVPSRERSPVVMQTHEQPNTNNLHFHGDNSMIMLSDTQEFPGLDGNFFSTSSSPSINAFSYSAAVMGKIPRPIAPSQAQKTKKRRKKAERAARAADEEYAEISKEQENIQKVLKKTASSRNKNKNQVLDLGEFLTSKFEEKKLLSDSPTKNTEVAKSWEEGHLVAKPPLDLNMKIKPTGPPANALDSTAPLIKKGKEREVPKPKKPSALKKVILKEREEKKEHHLKQLTTMLSPETDVPPYPPALYKIPVCCFSKSVVFLSVPSDDEKSLGHDTNTEVSVSIPPTVPQIHSRRYREYCCQVLDKRVDEMSNQMLQRLVYFQDRLYKTDPAKAKRKRRVVLGFREVTKHLKMKKLRCVIISPNLEKIESKGGLDDVLHEILDLCKEQNIPYVFALGKKALGRAVSKTVPVSIVGVFDYSGAEAQFKQLVELVKEAQLQYKDMVQIYQKQVAEANKPVQSAGPSKRYAYMTHSRNASATSHLSVTSIISEPISEMNEGELRSNWRVIMDAGEDGLSPPPEDDVSEEEEVEESPGKEKPAPPVPVKGGEELSRKDSGSTVVECPHPELQPDDNFVSELPGEEESSSVDAEDAEEMNLNHRRALDKSFSTCSTLKPEGGVSPRISTTSESSSLIPDDVSSQSSAQDRIQLWLEDATRSVVDLDLNDVVPDAEDVNSE</sequence>